<feature type="region of interest" description="Disordered" evidence="1">
    <location>
        <begin position="103"/>
        <end position="122"/>
    </location>
</feature>
<protein>
    <submittedName>
        <fullName evidence="6">IS66 family transposase</fullName>
    </submittedName>
</protein>
<organism evidence="6 7">
    <name type="scientific">Tahibacter amnicola</name>
    <dbReference type="NCBI Taxonomy" id="2976241"/>
    <lineage>
        <taxon>Bacteria</taxon>
        <taxon>Pseudomonadati</taxon>
        <taxon>Pseudomonadota</taxon>
        <taxon>Gammaproteobacteria</taxon>
        <taxon>Lysobacterales</taxon>
        <taxon>Rhodanobacteraceae</taxon>
        <taxon>Tahibacter</taxon>
    </lineage>
</organism>
<evidence type="ECO:0000313" key="7">
    <source>
        <dbReference type="Proteomes" id="UP001064632"/>
    </source>
</evidence>
<evidence type="ECO:0000313" key="6">
    <source>
        <dbReference type="EMBL" id="UXI68545.1"/>
    </source>
</evidence>
<dbReference type="InterPro" id="IPR052344">
    <property type="entry name" value="Transposase-related"/>
</dbReference>
<dbReference type="InterPro" id="IPR024474">
    <property type="entry name" value="Znf_dom_IS66"/>
</dbReference>
<dbReference type="Pfam" id="PF03050">
    <property type="entry name" value="DDE_Tnp_IS66"/>
    <property type="match status" value="1"/>
</dbReference>
<dbReference type="InterPro" id="IPR024463">
    <property type="entry name" value="Transposase_TnpC_homeodom"/>
</dbReference>
<feature type="domain" description="Transposase TnpC homeodomain" evidence="4">
    <location>
        <begin position="60"/>
        <end position="132"/>
    </location>
</feature>
<evidence type="ECO:0000259" key="5">
    <source>
        <dbReference type="Pfam" id="PF13817"/>
    </source>
</evidence>
<dbReference type="InterPro" id="IPR039552">
    <property type="entry name" value="IS66_C"/>
</dbReference>
<dbReference type="Pfam" id="PF13817">
    <property type="entry name" value="DDE_Tnp_IS66_C"/>
    <property type="match status" value="1"/>
</dbReference>
<name>A0ABY6BJI6_9GAMM</name>
<dbReference type="PANTHER" id="PTHR33678">
    <property type="entry name" value="BLL1576 PROTEIN"/>
    <property type="match status" value="1"/>
</dbReference>
<keyword evidence="7" id="KW-1185">Reference proteome</keyword>
<gene>
    <name evidence="6" type="ORF">N4264_02505</name>
</gene>
<feature type="domain" description="Transposase IS66 central" evidence="2">
    <location>
        <begin position="197"/>
        <end position="473"/>
    </location>
</feature>
<dbReference type="Pfam" id="PF13007">
    <property type="entry name" value="LZ_Tnp_IS66"/>
    <property type="match status" value="1"/>
</dbReference>
<dbReference type="EMBL" id="CP104694">
    <property type="protein sequence ID" value="UXI68545.1"/>
    <property type="molecule type" value="Genomic_DNA"/>
</dbReference>
<dbReference type="InterPro" id="IPR004291">
    <property type="entry name" value="Transposase_IS66_central"/>
</dbReference>
<feature type="domain" description="Transposase IS66 zinc-finger binding" evidence="3">
    <location>
        <begin position="139"/>
        <end position="182"/>
    </location>
</feature>
<accession>A0ABY6BJI6</accession>
<proteinExistence type="predicted"/>
<evidence type="ECO:0000259" key="4">
    <source>
        <dbReference type="Pfam" id="PF13007"/>
    </source>
</evidence>
<dbReference type="Pfam" id="PF13005">
    <property type="entry name" value="zf-IS66"/>
    <property type="match status" value="1"/>
</dbReference>
<evidence type="ECO:0000259" key="3">
    <source>
        <dbReference type="Pfam" id="PF13005"/>
    </source>
</evidence>
<dbReference type="RefSeq" id="WP_261695504.1">
    <property type="nucleotide sequence ID" value="NZ_CP104694.1"/>
</dbReference>
<evidence type="ECO:0000259" key="2">
    <source>
        <dbReference type="Pfam" id="PF03050"/>
    </source>
</evidence>
<feature type="domain" description="Transposase IS66 C-terminal" evidence="5">
    <location>
        <begin position="482"/>
        <end position="519"/>
    </location>
</feature>
<evidence type="ECO:0000256" key="1">
    <source>
        <dbReference type="SAM" id="MobiDB-lite"/>
    </source>
</evidence>
<dbReference type="PANTHER" id="PTHR33678:SF1">
    <property type="entry name" value="BLL1576 PROTEIN"/>
    <property type="match status" value="1"/>
</dbReference>
<reference evidence="6" key="1">
    <citation type="submission" date="2022-09" db="EMBL/GenBank/DDBJ databases">
        <title>Tahibacter sp. nov., isolated from a fresh water.</title>
        <authorList>
            <person name="Baek J.H."/>
            <person name="Lee J.K."/>
            <person name="Kim J.M."/>
            <person name="Jeon C.O."/>
        </authorList>
    </citation>
    <scope>NUCLEOTIDE SEQUENCE</scope>
    <source>
        <strain evidence="6">W38</strain>
    </source>
</reference>
<dbReference type="NCBIfam" id="NF033517">
    <property type="entry name" value="transpos_IS66"/>
    <property type="match status" value="1"/>
</dbReference>
<dbReference type="Proteomes" id="UP001064632">
    <property type="component" value="Chromosome"/>
</dbReference>
<sequence>MSIDTPATDDLQSQLRAALAALAERDTQIAARDALLSQRDAQIIEMATVGAYREARIKTLESQLAEMNRRLFGRRSEQLDPAQRLLFEEASNEDVAAIKAELETLKASPSPSSAPRQPKRLPLPQHLPRVEVRHEPASCACVACGGTLTPMGEDVSEQLDCEPAKFFVRRHVYPKYACRTCETVTATPSVPNIIERGRFAPAFIAHLLVGKYADHVPFYRQQQIYARSGIELARSTMTDTSGAVGVALMPLVAAMKTDLLGRGVIHADETPLAMLDPGAGKTARAYLFAYTSAHGPPITIFDFCTSRSGENARRFLGPFRGHLVVDDYSGYKALFGDTVTEVGCWAHIRRRFFELHAAKSSAHAEPALRYIAELYRIEAQAKGLDPPERQALRQQHARPILDAFQQWISEVSAIALPNSGLAKELAHTRKRWPALIRYVDDGTLPIDNNPVERSIRPIALGRKNWMFAGSKMAGGRAAAIMSLIATAKQNGHEPFAYLKDVLTRLPTHPNSRIAELLPHRWQPVV</sequence>